<evidence type="ECO:0000259" key="1">
    <source>
        <dbReference type="SMART" id="SM01264"/>
    </source>
</evidence>
<comment type="caution">
    <text evidence="2">The sequence shown here is derived from an EMBL/GenBank/DDBJ whole genome shotgun (WGS) entry which is preliminary data.</text>
</comment>
<dbReference type="Pfam" id="PF22516">
    <property type="entry name" value="PreP_C"/>
    <property type="match status" value="1"/>
</dbReference>
<feature type="domain" description="Peptidase M16C associated" evidence="1">
    <location>
        <begin position="460"/>
        <end position="704"/>
    </location>
</feature>
<dbReference type="InterPro" id="IPR013578">
    <property type="entry name" value="Peptidase_M16C_assoc"/>
</dbReference>
<gene>
    <name evidence="2" type="ORF">E4656_04540</name>
</gene>
<sequence>MTNAFELIDRRPIESLALELQHFRHPATGAEHYHLATDHDEKVFMVALRTNPQDNSGVAHILEHTVLCGSERYPVRDPFFLMMRRSLNTFMNAFTSSDWTAYPFASENDRDFFNLLDVYLDSVFFSNLDPLDFAQEGHRLAFRDNDPEGELEFRGVVYNEMKGAMSSATARLFQAVTRYVFPNTTYHFNSGGEPQAIPGLSYEDLKRFYQQHYHPSNAVFLTFGRVAPERIQAELQEKVLHRFENPVQPISVPHEQRYLAPIEVTERYPIAATESAQNKDHVVMAWLLGDSTDLQAQLEAHFLSEVLMGNSSSPLRAALETTELSASASPLMGVEDSNREMMFVCGVEGTSAEQAAAVETLILDTLQKVVAEGVPLEDQTAVLHQIELGQREIGGDGMPFGLQLIMSVLPTAVHRGDVHQALDIDEALNHMREQIQDPDYLRQLIGRWLLDNPHRVRLTLAADPQYNERAEQEEKERLRRIAAALDTDQRAAIRDLNEKLEAHQQTEPDLDQLPKVTLDDIPKALKDRTPVRQDDAVTAYAEGTNGLTYLSWLRPLNDLSPEQQRWLPLYSMMLSEVGLGARDYGDVQRWQTRISGGVSAGLSARSAVDDTASVQRYLTVNSKALTHYSSDMNELLQETVTTARFDEGSRLHELLQTLLLRRLQGVTGSGHALAMTAASAVWSTGAAQQHWQSGLSGLAWLKSLVKDEKTSYISDLQAALKALHNELSRQPGHLLAIGEQDWLDQHLTSILGGWGATEPLTASTGSNELPAQSSLTAWITDSPVNYLAQAFPAVPVNHPDAAALAVLAGVLSNGFLHRAVREQGGAYGGGASYDLSNGVFRFYSYRDPRLAETYVDFARSMDWLLEQNLGYQPVEEAVLGLISGMDKPGSPAGEARRHFFDGLFGRDLAFRETLRERILAVREDDLKRVAADYLHFDDSSRWSRAVVTGADNRDQCKAWGMDLTEL</sequence>
<dbReference type="Proteomes" id="UP000297475">
    <property type="component" value="Unassembled WGS sequence"/>
</dbReference>
<dbReference type="InterPro" id="IPR011765">
    <property type="entry name" value="Pept_M16_N"/>
</dbReference>
<dbReference type="GO" id="GO:0006508">
    <property type="term" value="P:proteolysis"/>
    <property type="evidence" value="ECO:0007669"/>
    <property type="project" value="InterPro"/>
</dbReference>
<dbReference type="InterPro" id="IPR007863">
    <property type="entry name" value="Peptidase_M16_C"/>
</dbReference>
<dbReference type="GO" id="GO:0046872">
    <property type="term" value="F:metal ion binding"/>
    <property type="evidence" value="ECO:0007669"/>
    <property type="project" value="InterPro"/>
</dbReference>
<dbReference type="FunFam" id="3.30.830.10:FF:000011">
    <property type="entry name" value="Presequence protease, mitochondrial"/>
    <property type="match status" value="1"/>
</dbReference>
<dbReference type="EMBL" id="SRMF01000001">
    <property type="protein sequence ID" value="TGG95684.1"/>
    <property type="molecule type" value="Genomic_DNA"/>
</dbReference>
<reference evidence="2 3" key="1">
    <citation type="submission" date="2019-04" db="EMBL/GenBank/DDBJ databases">
        <title>Natronospirillum operosus gen. nov., sp. nov., a haloalkaliphilic satellite isolated from decaying biomass of laboratory culture of cyanobacterium Geitlerinema sp. and proposal of Natronospirillaceae fam. nov. and Saccharospirillaceae fam. nov.</title>
        <authorList>
            <person name="Kevbrin V."/>
            <person name="Boltyanskaya Y."/>
            <person name="Koziaeva V."/>
            <person name="Grouzdev D.S."/>
            <person name="Park M."/>
            <person name="Cho J."/>
        </authorList>
    </citation>
    <scope>NUCLEOTIDE SEQUENCE [LARGE SCALE GENOMIC DNA]</scope>
    <source>
        <strain evidence="2 3">G-116</strain>
    </source>
</reference>
<keyword evidence="3" id="KW-1185">Reference proteome</keyword>
<dbReference type="SMART" id="SM01264">
    <property type="entry name" value="M16C_associated"/>
    <property type="match status" value="1"/>
</dbReference>
<evidence type="ECO:0000313" key="3">
    <source>
        <dbReference type="Proteomes" id="UP000297475"/>
    </source>
</evidence>
<dbReference type="PANTHER" id="PTHR43016">
    <property type="entry name" value="PRESEQUENCE PROTEASE"/>
    <property type="match status" value="1"/>
</dbReference>
<dbReference type="AlphaFoldDB" id="A0A4Z0WCV3"/>
<name>A0A4Z0WCV3_9GAMM</name>
<dbReference type="Pfam" id="PF08367">
    <property type="entry name" value="M16C_assoc"/>
    <property type="match status" value="1"/>
</dbReference>
<proteinExistence type="predicted"/>
<dbReference type="Gene3D" id="3.30.830.10">
    <property type="entry name" value="Metalloenzyme, LuxS/M16 peptidase-like"/>
    <property type="match status" value="4"/>
</dbReference>
<organism evidence="2 3">
    <name type="scientific">Natronospirillum operosum</name>
    <dbReference type="NCBI Taxonomy" id="2759953"/>
    <lineage>
        <taxon>Bacteria</taxon>
        <taxon>Pseudomonadati</taxon>
        <taxon>Pseudomonadota</taxon>
        <taxon>Gammaproteobacteria</taxon>
        <taxon>Oceanospirillales</taxon>
        <taxon>Natronospirillaceae</taxon>
        <taxon>Natronospirillum</taxon>
    </lineage>
</organism>
<dbReference type="PANTHER" id="PTHR43016:SF13">
    <property type="entry name" value="PRESEQUENCE PROTEASE, MITOCHONDRIAL"/>
    <property type="match status" value="1"/>
</dbReference>
<dbReference type="InterPro" id="IPR055130">
    <property type="entry name" value="PreP_C"/>
</dbReference>
<dbReference type="SUPFAM" id="SSF63411">
    <property type="entry name" value="LuxS/MPP-like metallohydrolase"/>
    <property type="match status" value="4"/>
</dbReference>
<dbReference type="RefSeq" id="WP_135481550.1">
    <property type="nucleotide sequence ID" value="NZ_SRMF01000001.1"/>
</dbReference>
<dbReference type="OrthoDB" id="9762027at2"/>
<dbReference type="Pfam" id="PF00675">
    <property type="entry name" value="Peptidase_M16"/>
    <property type="match status" value="1"/>
</dbReference>
<dbReference type="InterPro" id="IPR011249">
    <property type="entry name" value="Metalloenz_LuxS/M16"/>
</dbReference>
<protein>
    <submittedName>
        <fullName evidence="2">Peptidase M16</fullName>
    </submittedName>
</protein>
<dbReference type="Pfam" id="PF05193">
    <property type="entry name" value="Peptidase_M16_C"/>
    <property type="match status" value="1"/>
</dbReference>
<evidence type="ECO:0000313" key="2">
    <source>
        <dbReference type="EMBL" id="TGG95684.1"/>
    </source>
</evidence>
<accession>A0A4Z0WCV3</accession>